<feature type="binding site" evidence="9">
    <location>
        <position position="163"/>
    </location>
    <ligand>
        <name>3-phosphoshikimate</name>
        <dbReference type="ChEBI" id="CHEBI:145989"/>
    </ligand>
</feature>
<dbReference type="GO" id="GO:0008652">
    <property type="term" value="P:amino acid biosynthetic process"/>
    <property type="evidence" value="ECO:0007669"/>
    <property type="project" value="UniProtKB-KW"/>
</dbReference>
<feature type="binding site" evidence="9">
    <location>
        <position position="19"/>
    </location>
    <ligand>
        <name>3-phosphoshikimate</name>
        <dbReference type="ChEBI" id="CHEBI:145989"/>
    </ligand>
</feature>
<dbReference type="GO" id="GO:0009423">
    <property type="term" value="P:chorismate biosynthetic process"/>
    <property type="evidence" value="ECO:0007669"/>
    <property type="project" value="UniProtKB-UniRule"/>
</dbReference>
<dbReference type="Proteomes" id="UP000199197">
    <property type="component" value="Unassembled WGS sequence"/>
</dbReference>
<dbReference type="Gene3D" id="3.65.10.10">
    <property type="entry name" value="Enolpyruvate transferase domain"/>
    <property type="match status" value="2"/>
</dbReference>
<feature type="binding site" evidence="9">
    <location>
        <position position="90"/>
    </location>
    <ligand>
        <name>phosphoenolpyruvate</name>
        <dbReference type="ChEBI" id="CHEBI:58702"/>
    </ligand>
</feature>
<feature type="active site" description="Proton acceptor" evidence="9">
    <location>
        <position position="313"/>
    </location>
</feature>
<dbReference type="SUPFAM" id="SSF55205">
    <property type="entry name" value="EPT/RTPC-like"/>
    <property type="match status" value="1"/>
</dbReference>
<accession>A0A0P1MSS8</accession>
<evidence type="ECO:0000256" key="1">
    <source>
        <dbReference type="ARBA" id="ARBA00002174"/>
    </source>
</evidence>
<dbReference type="PANTHER" id="PTHR21090:SF5">
    <property type="entry name" value="PENTAFUNCTIONAL AROM POLYPEPTIDE"/>
    <property type="match status" value="1"/>
</dbReference>
<feature type="binding site" evidence="9">
    <location>
        <position position="344"/>
    </location>
    <ligand>
        <name>phosphoenolpyruvate</name>
        <dbReference type="ChEBI" id="CHEBI:58702"/>
    </ligand>
</feature>
<feature type="binding site" evidence="9">
    <location>
        <position position="386"/>
    </location>
    <ligand>
        <name>phosphoenolpyruvate</name>
        <dbReference type="ChEBI" id="CHEBI:58702"/>
    </ligand>
</feature>
<dbReference type="GO" id="GO:0009073">
    <property type="term" value="P:aromatic amino acid family biosynthetic process"/>
    <property type="evidence" value="ECO:0007669"/>
    <property type="project" value="UniProtKB-KW"/>
</dbReference>
<dbReference type="EC" id="2.5.1.19" evidence="9"/>
<evidence type="ECO:0000256" key="3">
    <source>
        <dbReference type="ARBA" id="ARBA00009948"/>
    </source>
</evidence>
<evidence type="ECO:0000256" key="2">
    <source>
        <dbReference type="ARBA" id="ARBA00004811"/>
    </source>
</evidence>
<keyword evidence="4 9" id="KW-0963">Cytoplasm</keyword>
<protein>
    <recommendedName>
        <fullName evidence="9">3-phosphoshikimate 1-carboxyvinyltransferase</fullName>
        <ecNumber evidence="9">2.5.1.19</ecNumber>
    </recommendedName>
    <alternativeName>
        <fullName evidence="9">5-enolpyruvylshikimate-3-phosphate synthase</fullName>
        <shortName evidence="9">EPSP synthase</shortName>
        <shortName evidence="9">EPSPS</shortName>
    </alternativeName>
</protein>
<comment type="function">
    <text evidence="1 9">Catalyzes the transfer of the enolpyruvyl moiety of phosphoenolpyruvate (PEP) to the 5-hydroxyl of shikimate-3-phosphate (S3P) to produce enolpyruvyl shikimate-3-phosphate and inorganic phosphate.</text>
</comment>
<dbReference type="UniPathway" id="UPA00053">
    <property type="reaction ID" value="UER00089"/>
</dbReference>
<dbReference type="PROSITE" id="PS00104">
    <property type="entry name" value="EPSP_SYNTHASE_1"/>
    <property type="match status" value="1"/>
</dbReference>
<dbReference type="InterPro" id="IPR013792">
    <property type="entry name" value="RNA3'P_cycl/enolpyr_Trfase_a/b"/>
</dbReference>
<evidence type="ECO:0000256" key="9">
    <source>
        <dbReference type="HAMAP-Rule" id="MF_00210"/>
    </source>
</evidence>
<dbReference type="EMBL" id="CZVW01000005">
    <property type="protein sequence ID" value="CUS98911.1"/>
    <property type="molecule type" value="Genomic_DNA"/>
</dbReference>
<evidence type="ECO:0000256" key="7">
    <source>
        <dbReference type="ARBA" id="ARBA00023141"/>
    </source>
</evidence>
<dbReference type="AlphaFoldDB" id="A0A0P1MSS8"/>
<feature type="binding site" evidence="9">
    <location>
        <position position="313"/>
    </location>
    <ligand>
        <name>3-phosphoshikimate</name>
        <dbReference type="ChEBI" id="CHEBI:145989"/>
    </ligand>
</feature>
<dbReference type="FunFam" id="3.65.10.10:FF:000006">
    <property type="entry name" value="3-phosphoshikimate 1-carboxyvinyltransferase"/>
    <property type="match status" value="1"/>
</dbReference>
<dbReference type="CDD" id="cd01556">
    <property type="entry name" value="EPSP_synthase"/>
    <property type="match status" value="1"/>
</dbReference>
<gene>
    <name evidence="9" type="primary">aroA</name>
    <name evidence="11" type="ORF">JGI23_00566</name>
</gene>
<evidence type="ECO:0000313" key="12">
    <source>
        <dbReference type="Proteomes" id="UP000199197"/>
    </source>
</evidence>
<feature type="binding site" evidence="9">
    <location>
        <position position="165"/>
    </location>
    <ligand>
        <name>3-phosphoshikimate</name>
        <dbReference type="ChEBI" id="CHEBI:145989"/>
    </ligand>
</feature>
<feature type="binding site" evidence="9">
    <location>
        <position position="19"/>
    </location>
    <ligand>
        <name>phosphoenolpyruvate</name>
        <dbReference type="ChEBI" id="CHEBI:58702"/>
    </ligand>
</feature>
<dbReference type="NCBIfam" id="TIGR01356">
    <property type="entry name" value="aroA"/>
    <property type="match status" value="1"/>
</dbReference>
<keyword evidence="6 9" id="KW-0808">Transferase</keyword>
<dbReference type="PROSITE" id="PS00885">
    <property type="entry name" value="EPSP_SYNTHASE_2"/>
    <property type="match status" value="1"/>
</dbReference>
<dbReference type="PIRSF" id="PIRSF000505">
    <property type="entry name" value="EPSPS"/>
    <property type="match status" value="1"/>
</dbReference>
<comment type="caution">
    <text evidence="9">Lacks conserved residue(s) required for the propagation of feature annotation.</text>
</comment>
<comment type="pathway">
    <text evidence="2 9">Metabolic intermediate biosynthesis; chorismate biosynthesis; chorismate from D-erythrose 4-phosphate and phosphoenolpyruvate: step 6/7.</text>
</comment>
<evidence type="ECO:0000256" key="5">
    <source>
        <dbReference type="ARBA" id="ARBA00022605"/>
    </source>
</evidence>
<proteinExistence type="inferred from homology"/>
<dbReference type="InterPro" id="IPR023193">
    <property type="entry name" value="EPSP_synthase_CS"/>
</dbReference>
<feature type="binding site" evidence="9">
    <location>
        <position position="20"/>
    </location>
    <ligand>
        <name>3-phosphoshikimate</name>
        <dbReference type="ChEBI" id="CHEBI:145989"/>
    </ligand>
</feature>
<dbReference type="HAMAP" id="MF_00210">
    <property type="entry name" value="EPSP_synth"/>
    <property type="match status" value="1"/>
</dbReference>
<keyword evidence="5 9" id="KW-0028">Amino-acid biosynthesis</keyword>
<evidence type="ECO:0000313" key="11">
    <source>
        <dbReference type="EMBL" id="CUS98911.1"/>
    </source>
</evidence>
<dbReference type="FunFam" id="3.65.10.10:FF:000005">
    <property type="entry name" value="3-phosphoshikimate 1-carboxyvinyltransferase"/>
    <property type="match status" value="1"/>
</dbReference>
<evidence type="ECO:0000256" key="8">
    <source>
        <dbReference type="ARBA" id="ARBA00044633"/>
    </source>
</evidence>
<feature type="binding site" evidence="9">
    <location>
        <position position="340"/>
    </location>
    <ligand>
        <name>3-phosphoshikimate</name>
        <dbReference type="ChEBI" id="CHEBI:145989"/>
    </ligand>
</feature>
<keyword evidence="12" id="KW-1185">Reference proteome</keyword>
<organism evidence="11 12">
    <name type="scientific">Candidatus Chryseopegocella kryptomonas</name>
    <dbReference type="NCBI Taxonomy" id="1633643"/>
    <lineage>
        <taxon>Bacteria</taxon>
        <taxon>Pseudomonadati</taxon>
        <taxon>Candidatus Kryptoniota</taxon>
        <taxon>Candidatus Chryseopegocella</taxon>
    </lineage>
</organism>
<feature type="binding site" evidence="9">
    <location>
        <position position="24"/>
    </location>
    <ligand>
        <name>3-phosphoshikimate</name>
        <dbReference type="ChEBI" id="CHEBI:145989"/>
    </ligand>
</feature>
<dbReference type="GO" id="GO:0005737">
    <property type="term" value="C:cytoplasm"/>
    <property type="evidence" value="ECO:0007669"/>
    <property type="project" value="UniProtKB-SubCell"/>
</dbReference>
<dbReference type="InterPro" id="IPR006264">
    <property type="entry name" value="EPSP_synthase"/>
</dbReference>
<reference evidence="12" key="1">
    <citation type="submission" date="2015-11" db="EMBL/GenBank/DDBJ databases">
        <authorList>
            <person name="Varghese N."/>
        </authorList>
    </citation>
    <scope>NUCLEOTIDE SEQUENCE [LARGE SCALE GENOMIC DNA]</scope>
    <source>
        <strain evidence="12">JGI-23</strain>
    </source>
</reference>
<evidence type="ECO:0000259" key="10">
    <source>
        <dbReference type="Pfam" id="PF00275"/>
    </source>
</evidence>
<dbReference type="GO" id="GO:0003866">
    <property type="term" value="F:3-phosphoshikimate 1-carboxyvinyltransferase activity"/>
    <property type="evidence" value="ECO:0007669"/>
    <property type="project" value="UniProtKB-UniRule"/>
</dbReference>
<dbReference type="InterPro" id="IPR036968">
    <property type="entry name" value="Enolpyruvate_Tfrase_sf"/>
</dbReference>
<dbReference type="InterPro" id="IPR001986">
    <property type="entry name" value="Enolpyruvate_Tfrase_dom"/>
</dbReference>
<name>A0A0P1MSS8_9BACT</name>
<dbReference type="RefSeq" id="WP_092348512.1">
    <property type="nucleotide sequence ID" value="NZ_CZVW01000005.1"/>
</dbReference>
<feature type="binding site" evidence="9">
    <location>
        <position position="118"/>
    </location>
    <ligand>
        <name>phosphoenolpyruvate</name>
        <dbReference type="ChEBI" id="CHEBI:58702"/>
    </ligand>
</feature>
<keyword evidence="7 9" id="KW-0057">Aromatic amino acid biosynthesis</keyword>
<dbReference type="Pfam" id="PF00275">
    <property type="entry name" value="EPSP_synthase"/>
    <property type="match status" value="1"/>
</dbReference>
<comment type="catalytic activity">
    <reaction evidence="8">
        <text>3-phosphoshikimate + phosphoenolpyruvate = 5-O-(1-carboxyvinyl)-3-phosphoshikimate + phosphate</text>
        <dbReference type="Rhea" id="RHEA:21256"/>
        <dbReference type="ChEBI" id="CHEBI:43474"/>
        <dbReference type="ChEBI" id="CHEBI:57701"/>
        <dbReference type="ChEBI" id="CHEBI:58702"/>
        <dbReference type="ChEBI" id="CHEBI:145989"/>
        <dbReference type="EC" id="2.5.1.19"/>
    </reaction>
    <physiologicalReaction direction="left-to-right" evidence="8">
        <dbReference type="Rhea" id="RHEA:21257"/>
    </physiologicalReaction>
</comment>
<feature type="binding site" evidence="9">
    <location>
        <position position="165"/>
    </location>
    <ligand>
        <name>phosphoenolpyruvate</name>
        <dbReference type="ChEBI" id="CHEBI:58702"/>
    </ligand>
</feature>
<evidence type="ECO:0000256" key="6">
    <source>
        <dbReference type="ARBA" id="ARBA00022679"/>
    </source>
</evidence>
<dbReference type="PANTHER" id="PTHR21090">
    <property type="entry name" value="AROM/DEHYDROQUINATE SYNTHASE"/>
    <property type="match status" value="1"/>
</dbReference>
<comment type="similarity">
    <text evidence="3 9">Belongs to the EPSP synthase family.</text>
</comment>
<sequence length="426" mass="46539">MKLSKVKKLKGVIYPPGDKSISHRVALISALSTGENLIENFLIADDTLSTLNCLKNLGVEIELSDKLRIKGKGLKGLKKPGSVLNAGNSGTTIRLLSGILAGQNFDSEITGDDSLRRRPMMRIVKPLRMMGAKIEASVDGTPPLKIFGVEKLNPIEYELEIPSAQVKSCLIFAGLYTDGKTKIIEKIPTRDHTERLLGLKTYLEDSKKIIEVDGGQKIEAKNYFVPNDISSSAFFIVAGSIIPESTLVIKNVGLNPTRTGFIDVLKRMGANIEVENLREIANELVGDVIVRSGKDIELKNLTLSGDIIPNIIDEIPILAVAGAVAHGKFEVRDAVDLRNKESDRIKAIVVNLRKMGIDVEEYEDGFAFEGVKKLKGALIETFNDHRIAMAFSIAGLIADGETIIDNPNCVTISFPGFYDVLKNLQN</sequence>
<comment type="subunit">
    <text evidence="9">Monomer.</text>
</comment>
<comment type="subcellular location">
    <subcellularLocation>
        <location evidence="9">Cytoplasm</location>
    </subcellularLocation>
</comment>
<feature type="domain" description="Enolpyruvate transferase" evidence="10">
    <location>
        <begin position="5"/>
        <end position="421"/>
    </location>
</feature>
<dbReference type="OrthoDB" id="9809920at2"/>
<evidence type="ECO:0000256" key="4">
    <source>
        <dbReference type="ARBA" id="ARBA00022490"/>
    </source>
</evidence>